<dbReference type="Pfam" id="PF07690">
    <property type="entry name" value="MFS_1"/>
    <property type="match status" value="1"/>
</dbReference>
<feature type="transmembrane region" description="Helical" evidence="8">
    <location>
        <begin position="284"/>
        <end position="306"/>
    </location>
</feature>
<dbReference type="AlphaFoldDB" id="B1VTF7"/>
<proteinExistence type="predicted"/>
<dbReference type="RefSeq" id="WP_012380436.1">
    <property type="nucleotide sequence ID" value="NC_010572.1"/>
</dbReference>
<dbReference type="PATRIC" id="fig|455632.4.peg.4296"/>
<dbReference type="HOGENOM" id="CLU_000960_28_2_11"/>
<dbReference type="Gene3D" id="1.20.1720.10">
    <property type="entry name" value="Multidrug resistance protein D"/>
    <property type="match status" value="1"/>
</dbReference>
<dbReference type="GO" id="GO:0005886">
    <property type="term" value="C:plasma membrane"/>
    <property type="evidence" value="ECO:0007669"/>
    <property type="project" value="UniProtKB-SubCell"/>
</dbReference>
<sequence length="452" mass="45416">MSMLQFFIAVDVTVVTVALPSIGADLGVDGHSLTWVVVGYTVSGGGLLMFGGRLGDLLGRRRVLLLGTGLFGVASLLAGLAPTFGLLVVARLLQGAGEAVALPAAMATVILMFPEGPRRSRALGVWAAVASCGLVLGFVLSGVITAHLGWRWIFLISVPFILVVLSAAVFLVDRDRPVSGDRRALDLPGALLLTACPLLFTLGVVEAGEPGTSPWPAPAALTGAVAAGIGFVRVEARSRNPLVPLRLIAHRTRVAANLATMLLSGALSTSFLLFTFSLQDRLGMGPLGAGLTMLPLAVSLIVFSLLAPRLLGRWGPRACVLAGLGCTAAAMAAIALVSASSADGAALVPAMVLVAAGMGFGIVGLQYVAVTGVTEDDAGIASGVQRAADQLGGAAGVTVCVGVGFAPTLHSFDPFLVATVLAGAGLVAGAVVARRMPGPAAAAGAGAREQAG</sequence>
<evidence type="ECO:0000256" key="3">
    <source>
        <dbReference type="ARBA" id="ARBA00022475"/>
    </source>
</evidence>
<dbReference type="eggNOG" id="COG2814">
    <property type="taxonomic scope" value="Bacteria"/>
</dbReference>
<evidence type="ECO:0000256" key="8">
    <source>
        <dbReference type="SAM" id="Phobius"/>
    </source>
</evidence>
<feature type="transmembrane region" description="Helical" evidence="8">
    <location>
        <begin position="184"/>
        <end position="205"/>
    </location>
</feature>
<accession>B1VTF7</accession>
<feature type="transmembrane region" description="Helical" evidence="8">
    <location>
        <begin position="415"/>
        <end position="433"/>
    </location>
</feature>
<dbReference type="InterPro" id="IPR011701">
    <property type="entry name" value="MFS"/>
</dbReference>
<feature type="transmembrane region" description="Helical" evidence="8">
    <location>
        <begin position="152"/>
        <end position="172"/>
    </location>
</feature>
<feature type="transmembrane region" description="Helical" evidence="8">
    <location>
        <begin position="125"/>
        <end position="146"/>
    </location>
</feature>
<dbReference type="GO" id="GO:0022857">
    <property type="term" value="F:transmembrane transporter activity"/>
    <property type="evidence" value="ECO:0007669"/>
    <property type="project" value="InterPro"/>
</dbReference>
<evidence type="ECO:0000313" key="10">
    <source>
        <dbReference type="EMBL" id="BAG21047.1"/>
    </source>
</evidence>
<evidence type="ECO:0000256" key="6">
    <source>
        <dbReference type="ARBA" id="ARBA00023136"/>
    </source>
</evidence>
<keyword evidence="6 8" id="KW-0472">Membrane</keyword>
<keyword evidence="3" id="KW-1003">Cell membrane</keyword>
<keyword evidence="2" id="KW-0813">Transport</keyword>
<feature type="transmembrane region" description="Helical" evidence="8">
    <location>
        <begin position="391"/>
        <end position="409"/>
    </location>
</feature>
<dbReference type="GO" id="GO:0046677">
    <property type="term" value="P:response to antibiotic"/>
    <property type="evidence" value="ECO:0007669"/>
    <property type="project" value="UniProtKB-KW"/>
</dbReference>
<evidence type="ECO:0000313" key="11">
    <source>
        <dbReference type="Proteomes" id="UP000001685"/>
    </source>
</evidence>
<dbReference type="Proteomes" id="UP000001685">
    <property type="component" value="Chromosome"/>
</dbReference>
<dbReference type="CDD" id="cd17321">
    <property type="entry name" value="MFS_MMR_MDR_like"/>
    <property type="match status" value="1"/>
</dbReference>
<feature type="transmembrane region" description="Helical" evidence="8">
    <location>
        <begin position="318"/>
        <end position="339"/>
    </location>
</feature>
<dbReference type="PANTHER" id="PTHR42718:SF46">
    <property type="entry name" value="BLR6921 PROTEIN"/>
    <property type="match status" value="1"/>
</dbReference>
<keyword evidence="5 8" id="KW-1133">Transmembrane helix</keyword>
<feature type="transmembrane region" description="Helical" evidence="8">
    <location>
        <begin position="254"/>
        <end position="278"/>
    </location>
</feature>
<evidence type="ECO:0000256" key="7">
    <source>
        <dbReference type="ARBA" id="ARBA00023251"/>
    </source>
</evidence>
<dbReference type="EMBL" id="AP009493">
    <property type="protein sequence ID" value="BAG21047.1"/>
    <property type="molecule type" value="Genomic_DNA"/>
</dbReference>
<evidence type="ECO:0000256" key="1">
    <source>
        <dbReference type="ARBA" id="ARBA00004651"/>
    </source>
</evidence>
<organism evidence="10 11">
    <name type="scientific">Streptomyces griseus subsp. griseus (strain JCM 4626 / CBS 651.72 / NBRC 13350 / KCC S-0626 / ISP 5235)</name>
    <dbReference type="NCBI Taxonomy" id="455632"/>
    <lineage>
        <taxon>Bacteria</taxon>
        <taxon>Bacillati</taxon>
        <taxon>Actinomycetota</taxon>
        <taxon>Actinomycetes</taxon>
        <taxon>Kitasatosporales</taxon>
        <taxon>Streptomycetaceae</taxon>
        <taxon>Streptomyces</taxon>
    </lineage>
</organism>
<dbReference type="Gene3D" id="1.20.1250.20">
    <property type="entry name" value="MFS general substrate transporter like domains"/>
    <property type="match status" value="1"/>
</dbReference>
<evidence type="ECO:0000259" key="9">
    <source>
        <dbReference type="PROSITE" id="PS50850"/>
    </source>
</evidence>
<feature type="transmembrane region" description="Helical" evidence="8">
    <location>
        <begin position="33"/>
        <end position="51"/>
    </location>
</feature>
<keyword evidence="4 8" id="KW-0812">Transmembrane</keyword>
<gene>
    <name evidence="10" type="ordered locus">SGR_4218</name>
</gene>
<keyword evidence="7" id="KW-0046">Antibiotic resistance</keyword>
<feature type="transmembrane region" description="Helical" evidence="8">
    <location>
        <begin position="345"/>
        <end position="370"/>
    </location>
</feature>
<feature type="transmembrane region" description="Helical" evidence="8">
    <location>
        <begin position="63"/>
        <end position="89"/>
    </location>
</feature>
<reference evidence="11" key="1">
    <citation type="journal article" date="2008" name="J. Bacteriol.">
        <title>Genome sequence of the streptomycin-producing microorganism Streptomyces griseus IFO 13350.</title>
        <authorList>
            <person name="Ohnishi Y."/>
            <person name="Ishikawa J."/>
            <person name="Hara H."/>
            <person name="Suzuki H."/>
            <person name="Ikenoya M."/>
            <person name="Ikeda H."/>
            <person name="Yamashita A."/>
            <person name="Hattori M."/>
            <person name="Horinouchi S."/>
        </authorList>
    </citation>
    <scope>NUCLEOTIDE SEQUENCE [LARGE SCALE GENOMIC DNA]</scope>
    <source>
        <strain evidence="11">JCM 4626 / NBRC 13350</strain>
    </source>
</reference>
<protein>
    <submittedName>
        <fullName evidence="10">Permease of the major facilitator superfamily</fullName>
    </submittedName>
</protein>
<dbReference type="KEGG" id="sgr:SGR_4218"/>
<evidence type="ECO:0000256" key="4">
    <source>
        <dbReference type="ARBA" id="ARBA00022692"/>
    </source>
</evidence>
<evidence type="ECO:0000256" key="2">
    <source>
        <dbReference type="ARBA" id="ARBA00022448"/>
    </source>
</evidence>
<name>B1VTF7_STRGG</name>
<feature type="transmembrane region" description="Helical" evidence="8">
    <location>
        <begin position="95"/>
        <end position="113"/>
    </location>
</feature>
<feature type="transmembrane region" description="Helical" evidence="8">
    <location>
        <begin position="217"/>
        <end position="234"/>
    </location>
</feature>
<evidence type="ECO:0000256" key="5">
    <source>
        <dbReference type="ARBA" id="ARBA00022989"/>
    </source>
</evidence>
<dbReference type="PROSITE" id="PS50850">
    <property type="entry name" value="MFS"/>
    <property type="match status" value="1"/>
</dbReference>
<dbReference type="SUPFAM" id="SSF103473">
    <property type="entry name" value="MFS general substrate transporter"/>
    <property type="match status" value="1"/>
</dbReference>
<dbReference type="InterPro" id="IPR020846">
    <property type="entry name" value="MFS_dom"/>
</dbReference>
<feature type="domain" description="Major facilitator superfamily (MFS) profile" evidence="9">
    <location>
        <begin position="1"/>
        <end position="437"/>
    </location>
</feature>
<dbReference type="InterPro" id="IPR036259">
    <property type="entry name" value="MFS_trans_sf"/>
</dbReference>
<dbReference type="PANTHER" id="PTHR42718">
    <property type="entry name" value="MAJOR FACILITATOR SUPERFAMILY MULTIDRUG TRANSPORTER MFSC"/>
    <property type="match status" value="1"/>
</dbReference>
<comment type="subcellular location">
    <subcellularLocation>
        <location evidence="1">Cell membrane</location>
        <topology evidence="1">Multi-pass membrane protein</topology>
    </subcellularLocation>
</comment>